<keyword evidence="4" id="KW-1185">Reference proteome</keyword>
<dbReference type="InterPro" id="IPR036065">
    <property type="entry name" value="BolA-like_sf"/>
</dbReference>
<evidence type="ECO:0008006" key="5">
    <source>
        <dbReference type="Google" id="ProtNLM"/>
    </source>
</evidence>
<evidence type="ECO:0000256" key="2">
    <source>
        <dbReference type="RuleBase" id="RU003860"/>
    </source>
</evidence>
<dbReference type="GO" id="GO:1990229">
    <property type="term" value="C:iron-sulfur cluster assembly complex"/>
    <property type="evidence" value="ECO:0007669"/>
    <property type="project" value="UniProtKB-ARBA"/>
</dbReference>
<dbReference type="EMBL" id="JAVRJZ010000002">
    <property type="protein sequence ID" value="KAK2725630.1"/>
    <property type="molecule type" value="Genomic_DNA"/>
</dbReference>
<organism evidence="3 4">
    <name type="scientific">Artemia franciscana</name>
    <name type="common">Brine shrimp</name>
    <name type="synonym">Artemia sanfranciscana</name>
    <dbReference type="NCBI Taxonomy" id="6661"/>
    <lineage>
        <taxon>Eukaryota</taxon>
        <taxon>Metazoa</taxon>
        <taxon>Ecdysozoa</taxon>
        <taxon>Arthropoda</taxon>
        <taxon>Crustacea</taxon>
        <taxon>Branchiopoda</taxon>
        <taxon>Anostraca</taxon>
        <taxon>Artemiidae</taxon>
        <taxon>Artemia</taxon>
    </lineage>
</organism>
<dbReference type="PIRSF" id="PIRSF003113">
    <property type="entry name" value="BolA"/>
    <property type="match status" value="1"/>
</dbReference>
<dbReference type="InterPro" id="IPR002634">
    <property type="entry name" value="BolA"/>
</dbReference>
<accession>A0AA88IBT7</accession>
<evidence type="ECO:0000313" key="3">
    <source>
        <dbReference type="EMBL" id="KAK2725630.1"/>
    </source>
</evidence>
<dbReference type="AlphaFoldDB" id="A0AA88IBT7"/>
<dbReference type="PANTHER" id="PTHR46229:SF2">
    <property type="entry name" value="BOLA-LIKE PROTEIN 1"/>
    <property type="match status" value="1"/>
</dbReference>
<comment type="similarity">
    <text evidence="1 2">Belongs to the BolA/IbaG family.</text>
</comment>
<dbReference type="Pfam" id="PF01722">
    <property type="entry name" value="BolA"/>
    <property type="match status" value="1"/>
</dbReference>
<gene>
    <name evidence="3" type="ORF">QYM36_000209</name>
</gene>
<dbReference type="FunFam" id="3.30.300.90:FF:000001">
    <property type="entry name" value="Transcriptional regulator BolA"/>
    <property type="match status" value="1"/>
</dbReference>
<protein>
    <recommendedName>
        <fullName evidence="5">BolA-like protein</fullName>
    </recommendedName>
</protein>
<sequence length="125" mass="14056">MLAKLSPFFGRHYVSTGRMIGSTPVADAINRKLEAYFQPIHVEVLNESYMHNVPKGSETHFKVLVVSQKFEKLPLIQCHRLVNEVLSEELKNGVHALSIVAKTPDKWDTTFMTEKSPACRGGFGK</sequence>
<proteinExistence type="inferred from homology"/>
<dbReference type="Gene3D" id="3.30.300.90">
    <property type="entry name" value="BolA-like"/>
    <property type="match status" value="1"/>
</dbReference>
<dbReference type="Proteomes" id="UP001187531">
    <property type="component" value="Unassembled WGS sequence"/>
</dbReference>
<dbReference type="PANTHER" id="PTHR46229">
    <property type="entry name" value="BOLA TRANSCRIPTION REGULATOR"/>
    <property type="match status" value="1"/>
</dbReference>
<name>A0AA88IBT7_ARTSF</name>
<evidence type="ECO:0000256" key="1">
    <source>
        <dbReference type="ARBA" id="ARBA00005578"/>
    </source>
</evidence>
<reference evidence="3" key="1">
    <citation type="submission" date="2023-07" db="EMBL/GenBank/DDBJ databases">
        <title>Chromosome-level genome assembly of Artemia franciscana.</title>
        <authorList>
            <person name="Jo E."/>
        </authorList>
    </citation>
    <scope>NUCLEOTIDE SEQUENCE</scope>
    <source>
        <tissue evidence="3">Whole body</tissue>
    </source>
</reference>
<dbReference type="GO" id="GO:0005739">
    <property type="term" value="C:mitochondrion"/>
    <property type="evidence" value="ECO:0007669"/>
    <property type="project" value="TreeGrafter"/>
</dbReference>
<evidence type="ECO:0000313" key="4">
    <source>
        <dbReference type="Proteomes" id="UP001187531"/>
    </source>
</evidence>
<dbReference type="SUPFAM" id="SSF82657">
    <property type="entry name" value="BolA-like"/>
    <property type="match status" value="1"/>
</dbReference>
<dbReference type="InterPro" id="IPR050961">
    <property type="entry name" value="BolA/IbaG_stress_morph_reg"/>
</dbReference>
<comment type="caution">
    <text evidence="3">The sequence shown here is derived from an EMBL/GenBank/DDBJ whole genome shotgun (WGS) entry which is preliminary data.</text>
</comment>